<feature type="domain" description="RSE1/DDB1/CPSF1 first beta-propeller" evidence="5">
    <location>
        <begin position="124"/>
        <end position="221"/>
    </location>
</feature>
<dbReference type="Pfam" id="PF03178">
    <property type="entry name" value="CPSF_A"/>
    <property type="match status" value="1"/>
</dbReference>
<evidence type="ECO:0008006" key="9">
    <source>
        <dbReference type="Google" id="ProtNLM"/>
    </source>
</evidence>
<evidence type="ECO:0000259" key="4">
    <source>
        <dbReference type="Pfam" id="PF03178"/>
    </source>
</evidence>
<evidence type="ECO:0000313" key="8">
    <source>
        <dbReference type="Proteomes" id="UP000663826"/>
    </source>
</evidence>
<gene>
    <name evidence="7" type="ORF">RDB_LOCUS83215</name>
</gene>
<dbReference type="AlphaFoldDB" id="A0A8H3BH26"/>
<dbReference type="InterPro" id="IPR018846">
    <property type="entry name" value="Beta-prop_RSE1/DDB1/CPSF1_1st"/>
</dbReference>
<evidence type="ECO:0000256" key="3">
    <source>
        <dbReference type="SAM" id="MobiDB-lite"/>
    </source>
</evidence>
<proteinExistence type="predicted"/>
<dbReference type="GO" id="GO:0005634">
    <property type="term" value="C:nucleus"/>
    <property type="evidence" value="ECO:0007669"/>
    <property type="project" value="UniProtKB-SubCell"/>
</dbReference>
<dbReference type="InterPro" id="IPR058543">
    <property type="entry name" value="Beta-prop_RSE1/DDB1/CPSF1_2nd"/>
</dbReference>
<name>A0A8H3BH26_9AGAM</name>
<dbReference type="InterPro" id="IPR004871">
    <property type="entry name" value="RSE1/DDB1/CPSF1_C"/>
</dbReference>
<dbReference type="InterPro" id="IPR036322">
    <property type="entry name" value="WD40_repeat_dom_sf"/>
</dbReference>
<feature type="domain" description="RSE1/DDB1/CPSF1 second beta-propeller" evidence="6">
    <location>
        <begin position="282"/>
        <end position="495"/>
    </location>
</feature>
<evidence type="ECO:0000256" key="1">
    <source>
        <dbReference type="ARBA" id="ARBA00004123"/>
    </source>
</evidence>
<dbReference type="EMBL" id="CAJMWQ010001596">
    <property type="protein sequence ID" value="CAE6456115.1"/>
    <property type="molecule type" value="Genomic_DNA"/>
</dbReference>
<dbReference type="InterPro" id="IPR015943">
    <property type="entry name" value="WD40/YVTN_repeat-like_dom_sf"/>
</dbReference>
<comment type="caution">
    <text evidence="7">The sequence shown here is derived from an EMBL/GenBank/DDBJ whole genome shotgun (WGS) entry which is preliminary data.</text>
</comment>
<organism evidence="7 8">
    <name type="scientific">Rhizoctonia solani</name>
    <dbReference type="NCBI Taxonomy" id="456999"/>
    <lineage>
        <taxon>Eukaryota</taxon>
        <taxon>Fungi</taxon>
        <taxon>Dikarya</taxon>
        <taxon>Basidiomycota</taxon>
        <taxon>Agaricomycotina</taxon>
        <taxon>Agaricomycetes</taxon>
        <taxon>Cantharellales</taxon>
        <taxon>Ceratobasidiaceae</taxon>
        <taxon>Rhizoctonia</taxon>
    </lineage>
</organism>
<dbReference type="Proteomes" id="UP000663826">
    <property type="component" value="Unassembled WGS sequence"/>
</dbReference>
<reference evidence="7" key="1">
    <citation type="submission" date="2021-01" db="EMBL/GenBank/DDBJ databases">
        <authorList>
            <person name="Kaushik A."/>
        </authorList>
    </citation>
    <scope>NUCLEOTIDE SEQUENCE</scope>
    <source>
        <strain evidence="7">AG1-1B</strain>
    </source>
</reference>
<evidence type="ECO:0000259" key="5">
    <source>
        <dbReference type="Pfam" id="PF10433"/>
    </source>
</evidence>
<feature type="region of interest" description="Disordered" evidence="3">
    <location>
        <begin position="85"/>
        <end position="106"/>
    </location>
</feature>
<dbReference type="GO" id="GO:0003676">
    <property type="term" value="F:nucleic acid binding"/>
    <property type="evidence" value="ECO:0007669"/>
    <property type="project" value="InterPro"/>
</dbReference>
<protein>
    <recommendedName>
        <fullName evidence="9">DNA damage-binding protein 1</fullName>
    </recommendedName>
</protein>
<dbReference type="InterPro" id="IPR050358">
    <property type="entry name" value="RSE1/DDB1/CFT1"/>
</dbReference>
<feature type="domain" description="RSE1/DDB1/CPSF1 C-terminal" evidence="4">
    <location>
        <begin position="560"/>
        <end position="859"/>
    </location>
</feature>
<dbReference type="PANTHER" id="PTHR10644">
    <property type="entry name" value="DNA REPAIR/RNA PROCESSING CPSF FAMILY"/>
    <property type="match status" value="1"/>
</dbReference>
<keyword evidence="2" id="KW-0539">Nucleus</keyword>
<evidence type="ECO:0000256" key="2">
    <source>
        <dbReference type="ARBA" id="ARBA00023242"/>
    </source>
</evidence>
<sequence>MCYTLPPSDKLVAIVYTDATGRGWVIGRTADGMGPSPMLPEKELEMIPDLVIPVRIDNTDEDDTYGVLMFAPYKAMFLKTGNGHMEANQSTKGKGKPRPSRNKSEVKADIQASMVTIDVPYRDVAAWTQVDGKHILVGDSLGRLYLATVSMGPQFTMVCVLLGDISVPSTLSYLSNNILYVGSLSGPSQLVRIFDEIESTEGSVSRGKKKQLDDEDTHLEVVVELNKNIAPIMDATLIEIDGSGQPRIALISGDESGGWLSVVHKGASFRELAILDGCGSLENVFPLKKYFDEQTHSYLVASTTTSTYILSLADSSVSLLPQGELSGISRNETTILASNVALQGVDAAIYVTPKKVVLADLIAGRAISSWKPPKGDNTAAALDTSSSTVCIATSEGGLFSLNIQPAGEVSFKSKPHSQVSSLAISSGIVAVAFWGSNEILVLLLSELNKAAQSTIQEPSAASAVHLSNFGESQMYLIAARLDGVVVAQAITSKGELVPNSRRTVPLGAGPIHITTMTEPSGVRVIAAGKYATALSIANKRLSKYAIGCVRPKSDVLEERHFIRFHDDSTFKDLGQHKLKYSEIVTSIGVYTHERNSYILAGTAILNPGENEPLSGRIILFAQDDENMMIKFQASKDVEGGVSSIKQLGARILAGIGHGVYLYDLGKDEVTISDPVARWERGYIVQDIIVRPNMIVVSDRLRSISVIRFIERTQISEPDEDMEAEEDSTILQFETIAMDMRATDGNILTWELEDGNLESRAAFHTGEVIHKFIASTTKSAAGPRTVVIFVTNTGRIGTLSTVDDADALQLTRLEMKMGAAIKGLGGIEHAEWRAPKLLHTGTKPPPRRGVTDGDFIRKFLELNPEEAKKILSAGSAAETIGPAEEAQIRRCLDAISMGQ</sequence>
<dbReference type="Pfam" id="PF10433">
    <property type="entry name" value="Beta-prop_RSE1_1st"/>
    <property type="match status" value="1"/>
</dbReference>
<evidence type="ECO:0000259" key="6">
    <source>
        <dbReference type="Pfam" id="PF23726"/>
    </source>
</evidence>
<dbReference type="SUPFAM" id="SSF50978">
    <property type="entry name" value="WD40 repeat-like"/>
    <property type="match status" value="1"/>
</dbReference>
<evidence type="ECO:0000313" key="7">
    <source>
        <dbReference type="EMBL" id="CAE6456115.1"/>
    </source>
</evidence>
<dbReference type="Gene3D" id="2.130.10.10">
    <property type="entry name" value="YVTN repeat-like/Quinoprotein amine dehydrogenase"/>
    <property type="match status" value="4"/>
</dbReference>
<dbReference type="Pfam" id="PF23726">
    <property type="entry name" value="Beta-prop_RSE1_2nd"/>
    <property type="match status" value="1"/>
</dbReference>
<comment type="subcellular location">
    <subcellularLocation>
        <location evidence="1">Nucleus</location>
    </subcellularLocation>
</comment>
<dbReference type="Gene3D" id="1.10.150.910">
    <property type="match status" value="1"/>
</dbReference>
<accession>A0A8H3BH26</accession>